<dbReference type="GO" id="GO:0006508">
    <property type="term" value="P:proteolysis"/>
    <property type="evidence" value="ECO:0007669"/>
    <property type="project" value="UniProtKB-KW"/>
</dbReference>
<evidence type="ECO:0000256" key="7">
    <source>
        <dbReference type="ARBA" id="ARBA00022723"/>
    </source>
</evidence>
<dbReference type="Proteomes" id="UP000252585">
    <property type="component" value="Unassembled WGS sequence"/>
</dbReference>
<dbReference type="GO" id="GO:0004177">
    <property type="term" value="F:aminopeptidase activity"/>
    <property type="evidence" value="ECO:0007669"/>
    <property type="project" value="UniProtKB-KW"/>
</dbReference>
<dbReference type="Pfam" id="PF02073">
    <property type="entry name" value="Peptidase_M29"/>
    <property type="match status" value="1"/>
</dbReference>
<gene>
    <name evidence="10" type="ORF">DFR57_101370</name>
</gene>
<dbReference type="InterPro" id="IPR052170">
    <property type="entry name" value="M29_Exopeptidase"/>
</dbReference>
<comment type="cofactor">
    <cofactor evidence="2">
        <name>Mg(2+)</name>
        <dbReference type="ChEBI" id="CHEBI:18420"/>
    </cofactor>
</comment>
<dbReference type="PANTHER" id="PTHR34448">
    <property type="entry name" value="AMINOPEPTIDASE"/>
    <property type="match status" value="1"/>
</dbReference>
<evidence type="ECO:0000256" key="8">
    <source>
        <dbReference type="ARBA" id="ARBA00022801"/>
    </source>
</evidence>
<dbReference type="GO" id="GO:0046872">
    <property type="term" value="F:metal ion binding"/>
    <property type="evidence" value="ECO:0007669"/>
    <property type="project" value="UniProtKB-KW"/>
</dbReference>
<dbReference type="InterPro" id="IPR000787">
    <property type="entry name" value="Peptidase_M29"/>
</dbReference>
<dbReference type="InterPro" id="IPR035097">
    <property type="entry name" value="M29_N-terminal"/>
</dbReference>
<evidence type="ECO:0000313" key="11">
    <source>
        <dbReference type="Proteomes" id="UP000252585"/>
    </source>
</evidence>
<dbReference type="GO" id="GO:0008237">
    <property type="term" value="F:metallopeptidase activity"/>
    <property type="evidence" value="ECO:0007669"/>
    <property type="project" value="UniProtKB-KW"/>
</dbReference>
<evidence type="ECO:0000256" key="6">
    <source>
        <dbReference type="ARBA" id="ARBA00022670"/>
    </source>
</evidence>
<accession>A0A368YDT0</accession>
<keyword evidence="9" id="KW-0482">Metalloprotease</keyword>
<dbReference type="Gene3D" id="3.40.1830.10">
    <property type="entry name" value="Thermophilic metalloprotease (M29)"/>
    <property type="match status" value="1"/>
</dbReference>
<keyword evidence="8" id="KW-0378">Hydrolase</keyword>
<dbReference type="RefSeq" id="WP_114351420.1">
    <property type="nucleotide sequence ID" value="NZ_QPJJ01000001.1"/>
</dbReference>
<comment type="caution">
    <text evidence="10">The sequence shown here is derived from an EMBL/GenBank/DDBJ whole genome shotgun (WGS) entry which is preliminary data.</text>
</comment>
<comment type="similarity">
    <text evidence="4">Belongs to the peptidase M29 family.</text>
</comment>
<protein>
    <submittedName>
        <fullName evidence="10">Aminopeptidase</fullName>
    </submittedName>
</protein>
<evidence type="ECO:0000256" key="4">
    <source>
        <dbReference type="ARBA" id="ARBA00008236"/>
    </source>
</evidence>
<comment type="cofactor">
    <cofactor evidence="1">
        <name>Co(2+)</name>
        <dbReference type="ChEBI" id="CHEBI:48828"/>
    </cofactor>
</comment>
<evidence type="ECO:0000256" key="9">
    <source>
        <dbReference type="ARBA" id="ARBA00023049"/>
    </source>
</evidence>
<dbReference type="PANTHER" id="PTHR34448:SF3">
    <property type="entry name" value="AMINOPEPTIDASE AMPS"/>
    <property type="match status" value="1"/>
</dbReference>
<sequence length="413" mass="46534">MDQFEQQLHKYADLALKTGVNLQKGQGLIINAPVEAIDFVQIVVEKAYLIGAKDVHVEWKDDRLTYLKMKHAPMEVLETYPTWRKEALESMIEDGYGLLNIYGEDPDLLSDIESKRISAVTKASSIALKKYRDYLMNDKARWSIVGYPTLEWAKKIFPELNDEEAIDQLWHEIFRIARVNQEDPVKAWDAHNKLLENAHQYLNEKKFAKLHFKGPGTDLELALPENHIWAGGAAKAVDGFMFNPNIPTEEVFSMPHKYGVNGKVTSTKPLSYGGQLIDNFTLTFKDGKVVDFQAEQGEEALKNLLEADEDGAKRLGEVAIVPHSSPVSQSGLIFFNTLFDENASCHIALGKAYPTNIQNGSDMNKEELDKNGVNDSIVHEDFMIGSDKLDIDGITVEGEREALFKNGEWAVKF</sequence>
<dbReference type="OrthoDB" id="9803993at2"/>
<dbReference type="AlphaFoldDB" id="A0A368YDT0"/>
<evidence type="ECO:0000256" key="5">
    <source>
        <dbReference type="ARBA" id="ARBA00022438"/>
    </source>
</evidence>
<organism evidence="10 11">
    <name type="scientific">Saliterribacillus persicus</name>
    <dbReference type="NCBI Taxonomy" id="930114"/>
    <lineage>
        <taxon>Bacteria</taxon>
        <taxon>Bacillati</taxon>
        <taxon>Bacillota</taxon>
        <taxon>Bacilli</taxon>
        <taxon>Bacillales</taxon>
        <taxon>Bacillaceae</taxon>
        <taxon>Saliterribacillus</taxon>
    </lineage>
</organism>
<dbReference type="PRINTS" id="PR00919">
    <property type="entry name" value="THERMOPTASE"/>
</dbReference>
<evidence type="ECO:0000256" key="3">
    <source>
        <dbReference type="ARBA" id="ARBA00001947"/>
    </source>
</evidence>
<dbReference type="EMBL" id="QPJJ01000001">
    <property type="protein sequence ID" value="RCW77496.1"/>
    <property type="molecule type" value="Genomic_DNA"/>
</dbReference>
<comment type="cofactor">
    <cofactor evidence="3">
        <name>Zn(2+)</name>
        <dbReference type="ChEBI" id="CHEBI:29105"/>
    </cofactor>
</comment>
<keyword evidence="6" id="KW-0645">Protease</keyword>
<dbReference type="SUPFAM" id="SSF144052">
    <property type="entry name" value="Thermophilic metalloprotease-like"/>
    <property type="match status" value="1"/>
</dbReference>
<name>A0A368YDT0_9BACI</name>
<proteinExistence type="inferred from homology"/>
<evidence type="ECO:0000313" key="10">
    <source>
        <dbReference type="EMBL" id="RCW77496.1"/>
    </source>
</evidence>
<reference evidence="10 11" key="1">
    <citation type="submission" date="2018-07" db="EMBL/GenBank/DDBJ databases">
        <title>Genomic Encyclopedia of Type Strains, Phase IV (KMG-IV): sequencing the most valuable type-strain genomes for metagenomic binning, comparative biology and taxonomic classification.</title>
        <authorList>
            <person name="Goeker M."/>
        </authorList>
    </citation>
    <scope>NUCLEOTIDE SEQUENCE [LARGE SCALE GENOMIC DNA]</scope>
    <source>
        <strain evidence="10 11">DSM 27696</strain>
    </source>
</reference>
<keyword evidence="11" id="KW-1185">Reference proteome</keyword>
<evidence type="ECO:0000256" key="2">
    <source>
        <dbReference type="ARBA" id="ARBA00001946"/>
    </source>
</evidence>
<evidence type="ECO:0000256" key="1">
    <source>
        <dbReference type="ARBA" id="ARBA00001941"/>
    </source>
</evidence>
<keyword evidence="5 10" id="KW-0031">Aminopeptidase</keyword>
<keyword evidence="7" id="KW-0479">Metal-binding</keyword>